<organism evidence="3 4">
    <name type="scientific">Haloferax marinum</name>
    <dbReference type="NCBI Taxonomy" id="2666143"/>
    <lineage>
        <taxon>Archaea</taxon>
        <taxon>Methanobacteriati</taxon>
        <taxon>Methanobacteriota</taxon>
        <taxon>Stenosarchaea group</taxon>
        <taxon>Halobacteria</taxon>
        <taxon>Halobacteriales</taxon>
        <taxon>Haloferacaceae</taxon>
        <taxon>Haloferax</taxon>
    </lineage>
</organism>
<dbReference type="Proteomes" id="UP000443423">
    <property type="component" value="Unassembled WGS sequence"/>
</dbReference>
<feature type="transmembrane region" description="Helical" evidence="2">
    <location>
        <begin position="208"/>
        <end position="227"/>
    </location>
</feature>
<evidence type="ECO:0000313" key="3">
    <source>
        <dbReference type="EMBL" id="MRW96544.1"/>
    </source>
</evidence>
<feature type="transmembrane region" description="Helical" evidence="2">
    <location>
        <begin position="29"/>
        <end position="49"/>
    </location>
</feature>
<dbReference type="RefSeq" id="WP_151111036.1">
    <property type="nucleotide sequence ID" value="NZ_WKJQ01000001.1"/>
</dbReference>
<accession>A0A6A8G5W0</accession>
<keyword evidence="4" id="KW-1185">Reference proteome</keyword>
<feature type="transmembrane region" description="Helical" evidence="2">
    <location>
        <begin position="172"/>
        <end position="196"/>
    </location>
</feature>
<evidence type="ECO:0000313" key="4">
    <source>
        <dbReference type="Proteomes" id="UP000443423"/>
    </source>
</evidence>
<gene>
    <name evidence="3" type="ORF">GJR99_08165</name>
</gene>
<protein>
    <submittedName>
        <fullName evidence="3">Uncharacterized protein</fullName>
    </submittedName>
</protein>
<keyword evidence="2" id="KW-1133">Transmembrane helix</keyword>
<feature type="transmembrane region" description="Helical" evidence="2">
    <location>
        <begin position="113"/>
        <end position="135"/>
    </location>
</feature>
<feature type="region of interest" description="Disordered" evidence="1">
    <location>
        <begin position="138"/>
        <end position="161"/>
    </location>
</feature>
<feature type="transmembrane region" description="Helical" evidence="2">
    <location>
        <begin position="239"/>
        <end position="259"/>
    </location>
</feature>
<evidence type="ECO:0000256" key="1">
    <source>
        <dbReference type="SAM" id="MobiDB-lite"/>
    </source>
</evidence>
<reference evidence="3 4" key="1">
    <citation type="submission" date="2019-11" db="EMBL/GenBank/DDBJ databases">
        <title>Whole genome sequence of Haloferax sp. MBLA0078.</title>
        <authorList>
            <person name="Seo M.-J."/>
            <person name="Cho E.-S."/>
        </authorList>
    </citation>
    <scope>NUCLEOTIDE SEQUENCE [LARGE SCALE GENOMIC DNA]</scope>
    <source>
        <strain evidence="3 4">MBLA0078</strain>
    </source>
</reference>
<comment type="caution">
    <text evidence="3">The sequence shown here is derived from an EMBL/GenBank/DDBJ whole genome shotgun (WGS) entry which is preliminary data.</text>
</comment>
<keyword evidence="2" id="KW-0472">Membrane</keyword>
<feature type="transmembrane region" description="Helical" evidence="2">
    <location>
        <begin position="61"/>
        <end position="83"/>
    </location>
</feature>
<dbReference type="AlphaFoldDB" id="A0A6A8G5W0"/>
<name>A0A6A8G5W0_9EURY</name>
<feature type="transmembrane region" description="Helical" evidence="2">
    <location>
        <begin position="7"/>
        <end position="23"/>
    </location>
</feature>
<keyword evidence="2" id="KW-0812">Transmembrane</keyword>
<dbReference type="EMBL" id="WKJQ01000001">
    <property type="protein sequence ID" value="MRW96544.1"/>
    <property type="molecule type" value="Genomic_DNA"/>
</dbReference>
<evidence type="ECO:0000256" key="2">
    <source>
        <dbReference type="SAM" id="Phobius"/>
    </source>
</evidence>
<proteinExistence type="predicted"/>
<sequence>MRALSDRVGFVTAVIAFAAGALGPLEQILYGDVLRLVAGPALTGYYGFRWSGVADRSVQRLTVRVVGGALVGATLGTLVGWAVSRGAVFGGTRGLAQLFTPQATVSVLTEPLLMPPVAIATAVGVIGGLVVRVCVGDSSRTDSGPSADSSRTDGGPGADSWDCSETGSWRRLVAVGWLCGFLGAFAVVMHQFGWLFASRLPILGGVHYGFLAAVATPLVAVGAAALVASPPVTHYHVEWLVSSTAMGTALGSVFTYTYALVSEERLVSALLPSIVWRLVVDLAAVFVVVTLAALAGSAYAPVNSQSAGRDTQSVGRDTPE</sequence>
<feature type="transmembrane region" description="Helical" evidence="2">
    <location>
        <begin position="274"/>
        <end position="300"/>
    </location>
</feature>